<organism evidence="15 16">
    <name type="scientific">Suicoccus acidiformans</name>
    <dbReference type="NCBI Taxonomy" id="2036206"/>
    <lineage>
        <taxon>Bacteria</taxon>
        <taxon>Bacillati</taxon>
        <taxon>Bacillota</taxon>
        <taxon>Bacilli</taxon>
        <taxon>Lactobacillales</taxon>
        <taxon>Aerococcaceae</taxon>
        <taxon>Suicoccus</taxon>
    </lineage>
</organism>
<dbReference type="Gene3D" id="1.10.10.160">
    <property type="match status" value="1"/>
</dbReference>
<dbReference type="PANTHER" id="PTHR11070:SF2">
    <property type="entry name" value="ATP-DEPENDENT DNA HELICASE SRS2"/>
    <property type="match status" value="1"/>
</dbReference>
<dbReference type="Pfam" id="PF13361">
    <property type="entry name" value="UvrD_C"/>
    <property type="match status" value="1"/>
</dbReference>
<dbReference type="Proteomes" id="UP000263232">
    <property type="component" value="Chromosome"/>
</dbReference>
<feature type="domain" description="UvrD-like helicase C-terminal" evidence="14">
    <location>
        <begin position="321"/>
        <end position="618"/>
    </location>
</feature>
<evidence type="ECO:0000259" key="13">
    <source>
        <dbReference type="PROSITE" id="PS51198"/>
    </source>
</evidence>
<evidence type="ECO:0000256" key="8">
    <source>
        <dbReference type="ARBA" id="ARBA00034617"/>
    </source>
</evidence>
<comment type="catalytic activity">
    <reaction evidence="9 11">
        <text>ATP + H2O = ADP + phosphate + H(+)</text>
        <dbReference type="Rhea" id="RHEA:13065"/>
        <dbReference type="ChEBI" id="CHEBI:15377"/>
        <dbReference type="ChEBI" id="CHEBI:15378"/>
        <dbReference type="ChEBI" id="CHEBI:30616"/>
        <dbReference type="ChEBI" id="CHEBI:43474"/>
        <dbReference type="ChEBI" id="CHEBI:456216"/>
        <dbReference type="EC" id="5.6.2.4"/>
    </reaction>
</comment>
<dbReference type="SUPFAM" id="SSF52540">
    <property type="entry name" value="P-loop containing nucleoside triphosphate hydrolases"/>
    <property type="match status" value="1"/>
</dbReference>
<evidence type="ECO:0000313" key="15">
    <source>
        <dbReference type="EMBL" id="AXY24800.1"/>
    </source>
</evidence>
<dbReference type="KEGG" id="abae:CL176_01520"/>
<dbReference type="FunFam" id="1.10.10.160:FF:000001">
    <property type="entry name" value="ATP-dependent DNA helicase"/>
    <property type="match status" value="1"/>
</dbReference>
<name>A0A347WI93_9LACT</name>
<dbReference type="GO" id="GO:0009314">
    <property type="term" value="P:response to radiation"/>
    <property type="evidence" value="ECO:0007669"/>
    <property type="project" value="UniProtKB-ARBA"/>
</dbReference>
<sequence>MCIFGDGVCVLLIFWYNGPIARGKTKHERKSSLSNLQDNINALNDKQREAVLTTEGPVLIAAGAGSGKTRVLTHRIAYLIEAKGVRPWNILAITFTNKAANEMKERVQQLVGPEGDAIWVSTFHSMCARILRREVASIGYDANFSIIDQGEQQTVMKQVLKEMNLDSDKYNYKDMLWMIDEAKNQGQLPEDYQAQAGNYIEEIQAKVYRQYQRKLKASNAMDFNDLILLTVKLLQDKAEVREFYQRKFQYIHVDEYQDTNESQYQLVRLLAGGYRNICVVGDADQSIYGWRGANMENILNFETDYPDATVILLEQNYRSTQRILKAANSVIANNKKRNDKKLWSANDEGAKIMFYQGETDFDEARFVIQHIHQHREDQQASYDDMAVLYRTQAQSRSLEDQFLKANIPYRIVGGQRFYARKEIQDTLAYLRVIDNPSDNISLNRIINVPKRGIGQATVDKLADFAEANGLSWYEGIGAIEQSNLSKAAQTKLLRFREMIERFRQQAAFLTVTDLVEEVWEQTEYIAALRKEGTIEAASRIENLEEFATVTKQFDDNGPSQVETLDPDYQAQDEAAGDVEAGEQPMLTAFLTELSLVTDRESEVEKAQVTLMTLHAAKGLEFPYVFMVGMEEGLFPLRRAAEDEDELEEERRLAYVGMTRAEEQLYLTASRSRMLYGRTQFNPVSRFVDEVDPDLLEHQGSTFRDAVGSPRIQQGAGFKTQAQRKSDRVVLSKKRPNFKQTSALGKKATSTVSWQTGDKVDHPAWGEGTIVKVSGEGNNQTLSVAFPEQGIKELLASHAPITKL</sequence>
<dbReference type="InterPro" id="IPR005751">
    <property type="entry name" value="ATP-dep_DNA_helicase_PcrA"/>
</dbReference>
<dbReference type="PROSITE" id="PS51198">
    <property type="entry name" value="UVRD_HELICASE_ATP_BIND"/>
    <property type="match status" value="1"/>
</dbReference>
<proteinExistence type="inferred from homology"/>
<keyword evidence="6 11" id="KW-0238">DNA-binding</keyword>
<dbReference type="PROSITE" id="PS51217">
    <property type="entry name" value="UVRD_HELICASE_CTER"/>
    <property type="match status" value="1"/>
</dbReference>
<keyword evidence="5 10" id="KW-0067">ATP-binding</keyword>
<evidence type="ECO:0000256" key="6">
    <source>
        <dbReference type="ARBA" id="ARBA00023125"/>
    </source>
</evidence>
<feature type="domain" description="UvrD-like helicase ATP-binding" evidence="13">
    <location>
        <begin position="41"/>
        <end position="320"/>
    </location>
</feature>
<keyword evidence="4 10" id="KW-0347">Helicase</keyword>
<evidence type="ECO:0000256" key="2">
    <source>
        <dbReference type="ARBA" id="ARBA00022741"/>
    </source>
</evidence>
<dbReference type="InterPro" id="IPR014017">
    <property type="entry name" value="DNA_helicase_UvrD-like_C"/>
</dbReference>
<dbReference type="GO" id="GO:0005829">
    <property type="term" value="C:cytosol"/>
    <property type="evidence" value="ECO:0007669"/>
    <property type="project" value="TreeGrafter"/>
</dbReference>
<evidence type="ECO:0000313" key="16">
    <source>
        <dbReference type="Proteomes" id="UP000263232"/>
    </source>
</evidence>
<evidence type="ECO:0000256" key="12">
    <source>
        <dbReference type="SAM" id="Coils"/>
    </source>
</evidence>
<dbReference type="GO" id="GO:0005524">
    <property type="term" value="F:ATP binding"/>
    <property type="evidence" value="ECO:0007669"/>
    <property type="project" value="UniProtKB-UniRule"/>
</dbReference>
<keyword evidence="16" id="KW-1185">Reference proteome</keyword>
<evidence type="ECO:0000256" key="7">
    <source>
        <dbReference type="ARBA" id="ARBA00023235"/>
    </source>
</evidence>
<evidence type="ECO:0000256" key="4">
    <source>
        <dbReference type="ARBA" id="ARBA00022806"/>
    </source>
</evidence>
<dbReference type="Pfam" id="PF00580">
    <property type="entry name" value="UvrD-helicase"/>
    <property type="match status" value="1"/>
</dbReference>
<protein>
    <recommendedName>
        <fullName evidence="11">ATP-dependent DNA helicase</fullName>
        <ecNumber evidence="11">5.6.2.4</ecNumber>
    </recommendedName>
</protein>
<dbReference type="AlphaFoldDB" id="A0A347WI93"/>
<reference evidence="15 16" key="1">
    <citation type="submission" date="2017-09" db="EMBL/GenBank/DDBJ databases">
        <title>Complete genome sequence of Oxytococcus suis strain ZY16052.</title>
        <authorList>
            <person name="Li F."/>
        </authorList>
    </citation>
    <scope>NUCLEOTIDE SEQUENCE [LARGE SCALE GENOMIC DNA]</scope>
    <source>
        <strain evidence="15 16">ZY16052</strain>
    </source>
</reference>
<gene>
    <name evidence="15" type="primary">pcrA</name>
    <name evidence="15" type="ORF">CL176_01520</name>
</gene>
<dbReference type="InterPro" id="IPR000212">
    <property type="entry name" value="DNA_helicase_UvrD/REP"/>
</dbReference>
<evidence type="ECO:0000256" key="11">
    <source>
        <dbReference type="RuleBase" id="RU364053"/>
    </source>
</evidence>
<feature type="coiled-coil region" evidence="12">
    <location>
        <begin position="26"/>
        <end position="53"/>
    </location>
</feature>
<dbReference type="GO" id="GO:0016887">
    <property type="term" value="F:ATP hydrolysis activity"/>
    <property type="evidence" value="ECO:0007669"/>
    <property type="project" value="RHEA"/>
</dbReference>
<dbReference type="PANTHER" id="PTHR11070">
    <property type="entry name" value="UVRD / RECB / PCRA DNA HELICASE FAMILY MEMBER"/>
    <property type="match status" value="1"/>
</dbReference>
<feature type="binding site" evidence="10">
    <location>
        <begin position="62"/>
        <end position="69"/>
    </location>
    <ligand>
        <name>ATP</name>
        <dbReference type="ChEBI" id="CHEBI:30616"/>
    </ligand>
</feature>
<comment type="catalytic activity">
    <reaction evidence="8">
        <text>Couples ATP hydrolysis with the unwinding of duplex DNA by translocating in the 3'-5' direction.</text>
        <dbReference type="EC" id="5.6.2.4"/>
    </reaction>
</comment>
<evidence type="ECO:0000256" key="10">
    <source>
        <dbReference type="PROSITE-ProRule" id="PRU00560"/>
    </source>
</evidence>
<keyword evidence="2 10" id="KW-0547">Nucleotide-binding</keyword>
<dbReference type="GO" id="GO:0003677">
    <property type="term" value="F:DNA binding"/>
    <property type="evidence" value="ECO:0007669"/>
    <property type="project" value="UniProtKB-KW"/>
</dbReference>
<dbReference type="InterPro" id="IPR013986">
    <property type="entry name" value="DExx_box_DNA_helicase_dom_sf"/>
</dbReference>
<accession>A0A347WI93</accession>
<dbReference type="GO" id="GO:0000725">
    <property type="term" value="P:recombinational repair"/>
    <property type="evidence" value="ECO:0007669"/>
    <property type="project" value="TreeGrafter"/>
</dbReference>
<dbReference type="CDD" id="cd17932">
    <property type="entry name" value="DEXQc_UvrD"/>
    <property type="match status" value="1"/>
</dbReference>
<dbReference type="FunFam" id="1.10.486.10:FF:000003">
    <property type="entry name" value="ATP-dependent DNA helicase"/>
    <property type="match status" value="1"/>
</dbReference>
<dbReference type="InterPro" id="IPR014016">
    <property type="entry name" value="UvrD-like_ATP-bd"/>
</dbReference>
<dbReference type="Pfam" id="PF21196">
    <property type="entry name" value="PcrA_UvrD_tudor"/>
    <property type="match status" value="1"/>
</dbReference>
<evidence type="ECO:0000256" key="9">
    <source>
        <dbReference type="ARBA" id="ARBA00048988"/>
    </source>
</evidence>
<dbReference type="Gene3D" id="3.40.50.300">
    <property type="entry name" value="P-loop containing nucleotide triphosphate hydrolases"/>
    <property type="match status" value="2"/>
</dbReference>
<evidence type="ECO:0000256" key="3">
    <source>
        <dbReference type="ARBA" id="ARBA00022801"/>
    </source>
</evidence>
<dbReference type="OrthoDB" id="9810135at2"/>
<evidence type="ECO:0000256" key="1">
    <source>
        <dbReference type="ARBA" id="ARBA00009922"/>
    </source>
</evidence>
<keyword evidence="7" id="KW-0413">Isomerase</keyword>
<dbReference type="EMBL" id="CP023434">
    <property type="protein sequence ID" value="AXY24800.1"/>
    <property type="molecule type" value="Genomic_DNA"/>
</dbReference>
<dbReference type="Gene3D" id="1.10.486.10">
    <property type="entry name" value="PCRA, domain 4"/>
    <property type="match status" value="1"/>
</dbReference>
<dbReference type="NCBIfam" id="TIGR01073">
    <property type="entry name" value="pcrA"/>
    <property type="match status" value="1"/>
</dbReference>
<keyword evidence="3 10" id="KW-0378">Hydrolase</keyword>
<keyword evidence="12" id="KW-0175">Coiled coil</keyword>
<comment type="similarity">
    <text evidence="1 11">Belongs to the helicase family. UvrD subfamily.</text>
</comment>
<evidence type="ECO:0000259" key="14">
    <source>
        <dbReference type="PROSITE" id="PS51217"/>
    </source>
</evidence>
<dbReference type="GO" id="GO:0033202">
    <property type="term" value="C:DNA helicase complex"/>
    <property type="evidence" value="ECO:0007669"/>
    <property type="project" value="TreeGrafter"/>
</dbReference>
<dbReference type="GO" id="GO:0006260">
    <property type="term" value="P:DNA replication"/>
    <property type="evidence" value="ECO:0007669"/>
    <property type="project" value="InterPro"/>
</dbReference>
<dbReference type="EC" id="5.6.2.4" evidence="11"/>
<dbReference type="GO" id="GO:0043138">
    <property type="term" value="F:3'-5' DNA helicase activity"/>
    <property type="evidence" value="ECO:0007669"/>
    <property type="project" value="UniProtKB-EC"/>
</dbReference>
<evidence type="ECO:0000256" key="5">
    <source>
        <dbReference type="ARBA" id="ARBA00022840"/>
    </source>
</evidence>
<dbReference type="InterPro" id="IPR027417">
    <property type="entry name" value="P-loop_NTPase"/>
</dbReference>